<evidence type="ECO:0000256" key="2">
    <source>
        <dbReference type="ARBA" id="ARBA00022490"/>
    </source>
</evidence>
<keyword evidence="4 6" id="KW-0802">TPR repeat</keyword>
<keyword evidence="9" id="KW-1185">Reference proteome</keyword>
<evidence type="ECO:0000313" key="9">
    <source>
        <dbReference type="Proteomes" id="UP000544054"/>
    </source>
</evidence>
<comment type="similarity">
    <text evidence="5">Belongs to the Rap family.</text>
</comment>
<evidence type="ECO:0000313" key="8">
    <source>
        <dbReference type="EMBL" id="NML70582.1"/>
    </source>
</evidence>
<reference evidence="8 9" key="1">
    <citation type="submission" date="2020-04" db="EMBL/GenBank/DDBJ databases">
        <title>Chryseobacterium sp. RP-3-3 sp. nov., isolated from Jeju soil.</title>
        <authorList>
            <person name="Dahal R.H."/>
        </authorList>
    </citation>
    <scope>NUCLEOTIDE SEQUENCE [LARGE SCALE GENOMIC DNA]</scope>
    <source>
        <strain evidence="8 9">RP-3-3</strain>
    </source>
</reference>
<keyword evidence="7" id="KW-0472">Membrane</keyword>
<dbReference type="Gene3D" id="1.25.40.10">
    <property type="entry name" value="Tetratricopeptide repeat domain"/>
    <property type="match status" value="2"/>
</dbReference>
<dbReference type="EMBL" id="JABBGI010000014">
    <property type="protein sequence ID" value="NML70582.1"/>
    <property type="molecule type" value="Genomic_DNA"/>
</dbReference>
<keyword evidence="3" id="KW-0677">Repeat</keyword>
<evidence type="ECO:0000256" key="4">
    <source>
        <dbReference type="ARBA" id="ARBA00022803"/>
    </source>
</evidence>
<evidence type="ECO:0000256" key="3">
    <source>
        <dbReference type="ARBA" id="ARBA00022737"/>
    </source>
</evidence>
<dbReference type="InterPro" id="IPR051476">
    <property type="entry name" value="Bac_ResReg_Asp_Phosphatase"/>
</dbReference>
<feature type="transmembrane region" description="Helical" evidence="7">
    <location>
        <begin position="357"/>
        <end position="374"/>
    </location>
</feature>
<dbReference type="PANTHER" id="PTHR46630:SF1">
    <property type="entry name" value="TETRATRICOPEPTIDE REPEAT PROTEIN 29"/>
    <property type="match status" value="1"/>
</dbReference>
<keyword evidence="7" id="KW-0812">Transmembrane</keyword>
<organism evidence="8 9">
    <name type="scientific">Chryseobacterium antibioticum</name>
    <dbReference type="NCBI Taxonomy" id="2728847"/>
    <lineage>
        <taxon>Bacteria</taxon>
        <taxon>Pseudomonadati</taxon>
        <taxon>Bacteroidota</taxon>
        <taxon>Flavobacteriia</taxon>
        <taxon>Flavobacteriales</taxon>
        <taxon>Weeksellaceae</taxon>
        <taxon>Chryseobacterium group</taxon>
        <taxon>Chryseobacterium</taxon>
    </lineage>
</organism>
<keyword evidence="7" id="KW-1133">Transmembrane helix</keyword>
<evidence type="ECO:0000256" key="7">
    <source>
        <dbReference type="SAM" id="Phobius"/>
    </source>
</evidence>
<dbReference type="Proteomes" id="UP000544054">
    <property type="component" value="Unassembled WGS sequence"/>
</dbReference>
<dbReference type="GO" id="GO:0005737">
    <property type="term" value="C:cytoplasm"/>
    <property type="evidence" value="ECO:0007669"/>
    <property type="project" value="UniProtKB-SubCell"/>
</dbReference>
<dbReference type="PROSITE" id="PS50005">
    <property type="entry name" value="TPR"/>
    <property type="match status" value="1"/>
</dbReference>
<dbReference type="GO" id="GO:0003677">
    <property type="term" value="F:DNA binding"/>
    <property type="evidence" value="ECO:0007669"/>
    <property type="project" value="InterPro"/>
</dbReference>
<comment type="caution">
    <text evidence="8">The sequence shown here is derived from an EMBL/GenBank/DDBJ whole genome shotgun (WGS) entry which is preliminary data.</text>
</comment>
<dbReference type="PANTHER" id="PTHR46630">
    <property type="entry name" value="TETRATRICOPEPTIDE REPEAT PROTEIN 29"/>
    <property type="match status" value="1"/>
</dbReference>
<dbReference type="SUPFAM" id="SSF48452">
    <property type="entry name" value="TPR-like"/>
    <property type="match status" value="1"/>
</dbReference>
<protein>
    <submittedName>
        <fullName evidence="8">Tetratricopeptide repeat protein</fullName>
    </submittedName>
</protein>
<name>A0A7Y0ANH3_9FLAO</name>
<dbReference type="GO" id="GO:0006355">
    <property type="term" value="P:regulation of DNA-templated transcription"/>
    <property type="evidence" value="ECO:0007669"/>
    <property type="project" value="InterPro"/>
</dbReference>
<keyword evidence="2" id="KW-0963">Cytoplasm</keyword>
<dbReference type="SMART" id="SM00028">
    <property type="entry name" value="TPR"/>
    <property type="match status" value="3"/>
</dbReference>
<evidence type="ECO:0000256" key="1">
    <source>
        <dbReference type="ARBA" id="ARBA00004496"/>
    </source>
</evidence>
<dbReference type="SUPFAM" id="SSF46894">
    <property type="entry name" value="C-terminal effector domain of the bipartite response regulators"/>
    <property type="match status" value="1"/>
</dbReference>
<sequence length="506" mass="59666">MGTFLSSSLFIKIKTLLKVYESFNKTLAFTLLFSFCPALFFAQATATDIKQISDGLWIHSDDLNASGKYKEALTLNQKLIKHSQKIEYSEGIVRGYCNIAIILSKLGKYQESFSFVRLAEKENKENSDKGMESVIYSTKGFIYSSLDFQNRSLHYLKKALVMSETIDDKHKRGKVRAFTYSHMMYIYENSEKMDSAFYYSKKAFHELNNAYNSSVLAYCYLYYKKDIDSSEYYLQYAGNEIKRKKSSPFERYTLYRFFGELHEQKKDYDSSAYYYHKALQIGKETHLPKLTRDSYWFLCNIAELQNDEKSAAAYLRKYTILSDSLSRSQKKQMDFPIQQYIKDSEEAYSLKEDRLKYLIGLVTIIFTLLLLAFIKRNKNKETLFKNTIEEKDEVIMEREIETRQLKDKVKDGFEEVVYLAKKNNPEFLTRFIEVYPDFYQALLKIYPDINSETLKFCALLKLNFSTKDISEYTFVTPRAVQIRKNRLRKKLNISSEENIYVWISQL</sequence>
<accession>A0A7Y0ANH3</accession>
<dbReference type="AlphaFoldDB" id="A0A7Y0ANH3"/>
<comment type="subcellular location">
    <subcellularLocation>
        <location evidence="1">Cytoplasm</location>
    </subcellularLocation>
</comment>
<evidence type="ECO:0000256" key="5">
    <source>
        <dbReference type="ARBA" id="ARBA00038253"/>
    </source>
</evidence>
<evidence type="ECO:0000256" key="6">
    <source>
        <dbReference type="PROSITE-ProRule" id="PRU00339"/>
    </source>
</evidence>
<dbReference type="RefSeq" id="WP_169235105.1">
    <property type="nucleotide sequence ID" value="NZ_JABBGI010000014.1"/>
</dbReference>
<dbReference type="InterPro" id="IPR011990">
    <property type="entry name" value="TPR-like_helical_dom_sf"/>
</dbReference>
<dbReference type="InterPro" id="IPR019734">
    <property type="entry name" value="TPR_rpt"/>
</dbReference>
<feature type="repeat" description="TPR" evidence="6">
    <location>
        <begin position="252"/>
        <end position="285"/>
    </location>
</feature>
<proteinExistence type="inferred from homology"/>
<gene>
    <name evidence="8" type="ORF">HHL23_12305</name>
</gene>
<dbReference type="InterPro" id="IPR016032">
    <property type="entry name" value="Sig_transdc_resp-reg_C-effctor"/>
</dbReference>
<dbReference type="SUPFAM" id="SSF81901">
    <property type="entry name" value="HCP-like"/>
    <property type="match status" value="1"/>
</dbReference>